<name>A0ACC0B1T5_CATRO</name>
<keyword evidence="2" id="KW-1185">Reference proteome</keyword>
<accession>A0ACC0B1T5</accession>
<evidence type="ECO:0000313" key="2">
    <source>
        <dbReference type="Proteomes" id="UP001060085"/>
    </source>
</evidence>
<sequence length="1451" mass="164425">MEALVPDLTRATSVRNWKSQSVKEVWQGQTDVFSRNSTRREKVDDEEELKWAALERLPTYDRLRKGMLTQVTSSGRVFRDEVDVTRLGPEDKKHLMDSVLKIVENDNEKFLRRIRDRADRVGIEIPSIEVRFENLSIEGDAYLGTRALPTLLNTALNAMEALVGIFGLSPSKKKVVKILQDASGIIRPSRLTLLLGPPGSGKTTFLKALAGKADKDLRIQGKITYCGHEFREFVPQRTSAYISQHDIHLGEMTVRETLDFAGRCLGVGTRYDMLVELSRREKEAGIKPDPEIDAYMKATAVAGQETSLNTEYVLKILGLDICADTMVGDEMTRGISGGQKKRVTTGEMLVGPAKAFFMDEISTGLDSSTTYQITRFMRQMVHINDLTMVISLLQPPPETYELFDDVILLSDSHIVYQGPRENVLEFFEHVGFRCPERKGVADFLQEVTSKKDQEQYWFRKDQPYRFISGEEFTQAFSSFHVGQQLASDLKVPYDKSKMHPAALVKDKYGLSKKELFKACFAREWLLMKRSSFIYIFKMFQITIMAILTMTVYLRTEMKAGKLDDAAKYFGALFFGLINVMFNGMGEMISTIMRLPVFYKQRDSLFYPGWAFGLPVYLLRIPVSVAESLTWIVITYYTIGFAPAASRFFKQLLIYIWINQMSLGLFRFIGAIGRSLVIANTLGMFILQAVFVLGGFIVAKDDIKDWMIWGYYISPMMYGQNAIAINEFLDKRWDVPVNGSQLSMGETLLKGRGLFTDEYWYWIGIGALFGFSVLFNLLYFAALTYLDPLGGKKSVTSDEVGESQSQQQVSSNAKGIQMAVRNDKGDNGLSFTATNSESKRGMILPFQPLSLAFNHVNYYVDMPAEMKSRGVEEDRLQLLRDVSGAFRPGVLTALVGVSGAGKSTLMDVLAGRKTGGYIEGSISISGHPKNQATFARVSGYCEQNDIHSPNVTVYESLLYSAWLRLPSELNARARKMFVEEVMELVELGPLRNAIVGLPGVDGLSTEQRKRLTIAVELVANPSIIFMDEPTSGLDARAAAIVMRAVRNTTDTGRTVVCTIHQPSIDIFEAFDELLLMKRGGQVIFAGELGHHSHKLVEYFEAIPGIPKIEEGYNPATWMLDVSTTTMEAQLDIDFAEIYKNSDLYKRNQVLIEELSTPTPGSKDLYFPTKYSQPYLTQLRACLWKQYWSYWRDSKFNVARFFMTTIIGLLFGIIFWDKGSKIQREQDLSNLLGATYCAIFFLGASNIASIQPVVDTERTVFYREKAAGMYSALPYAIGQVVVETFYVAIQSIVYVLILYPMIGLEWTAAKFFYFYYFIFMCYTICSMFGMMLVALTPAFQIAGILLGFFLSFWNLFSGFLIARPLIPIWWRWYYWLNPLAWTIYGVLASQFGDRSEYLERIGGQRIPIAQYLKSTLGFDYDFLIAVVFAHIGWVILFLFVFAFGIKKLNFQRR</sequence>
<proteinExistence type="predicted"/>
<gene>
    <name evidence="1" type="ORF">M9H77_16453</name>
</gene>
<dbReference type="EMBL" id="CM044704">
    <property type="protein sequence ID" value="KAI5666600.1"/>
    <property type="molecule type" value="Genomic_DNA"/>
</dbReference>
<organism evidence="1 2">
    <name type="scientific">Catharanthus roseus</name>
    <name type="common">Madagascar periwinkle</name>
    <name type="synonym">Vinca rosea</name>
    <dbReference type="NCBI Taxonomy" id="4058"/>
    <lineage>
        <taxon>Eukaryota</taxon>
        <taxon>Viridiplantae</taxon>
        <taxon>Streptophyta</taxon>
        <taxon>Embryophyta</taxon>
        <taxon>Tracheophyta</taxon>
        <taxon>Spermatophyta</taxon>
        <taxon>Magnoliopsida</taxon>
        <taxon>eudicotyledons</taxon>
        <taxon>Gunneridae</taxon>
        <taxon>Pentapetalae</taxon>
        <taxon>asterids</taxon>
        <taxon>lamiids</taxon>
        <taxon>Gentianales</taxon>
        <taxon>Apocynaceae</taxon>
        <taxon>Rauvolfioideae</taxon>
        <taxon>Vinceae</taxon>
        <taxon>Catharanthinae</taxon>
        <taxon>Catharanthus</taxon>
    </lineage>
</organism>
<reference evidence="2" key="1">
    <citation type="journal article" date="2023" name="Nat. Plants">
        <title>Single-cell RNA sequencing provides a high-resolution roadmap for understanding the multicellular compartmentation of specialized metabolism.</title>
        <authorList>
            <person name="Sun S."/>
            <person name="Shen X."/>
            <person name="Li Y."/>
            <person name="Li Y."/>
            <person name="Wang S."/>
            <person name="Li R."/>
            <person name="Zhang H."/>
            <person name="Shen G."/>
            <person name="Guo B."/>
            <person name="Wei J."/>
            <person name="Xu J."/>
            <person name="St-Pierre B."/>
            <person name="Chen S."/>
            <person name="Sun C."/>
        </authorList>
    </citation>
    <scope>NUCLEOTIDE SEQUENCE [LARGE SCALE GENOMIC DNA]</scope>
</reference>
<comment type="caution">
    <text evidence="1">The sequence shown here is derived from an EMBL/GenBank/DDBJ whole genome shotgun (WGS) entry which is preliminary data.</text>
</comment>
<protein>
    <submittedName>
        <fullName evidence="1">Uncharacterized protein</fullName>
    </submittedName>
</protein>
<evidence type="ECO:0000313" key="1">
    <source>
        <dbReference type="EMBL" id="KAI5666600.1"/>
    </source>
</evidence>
<dbReference type="Proteomes" id="UP001060085">
    <property type="component" value="Linkage Group LG04"/>
</dbReference>